<evidence type="ECO:0000313" key="14">
    <source>
        <dbReference type="Proteomes" id="UP000198668"/>
    </source>
</evidence>
<comment type="subunit">
    <text evidence="3">Homodimer.</text>
</comment>
<evidence type="ECO:0000256" key="4">
    <source>
        <dbReference type="ARBA" id="ARBA00022490"/>
    </source>
</evidence>
<keyword evidence="6" id="KW-0805">Transcription regulation</keyword>
<dbReference type="AlphaFoldDB" id="A0A1I3CN00"/>
<dbReference type="InterPro" id="IPR038157">
    <property type="entry name" value="FeoA_core_dom"/>
</dbReference>
<dbReference type="Gene3D" id="1.10.10.10">
    <property type="entry name" value="Winged helix-like DNA-binding domain superfamily/Winged helix DNA-binding domain"/>
    <property type="match status" value="1"/>
</dbReference>
<evidence type="ECO:0000256" key="5">
    <source>
        <dbReference type="ARBA" id="ARBA00022491"/>
    </source>
</evidence>
<protein>
    <recommendedName>
        <fullName evidence="11">Manganese transport regulator</fullName>
    </recommendedName>
</protein>
<evidence type="ECO:0000256" key="2">
    <source>
        <dbReference type="ARBA" id="ARBA00007871"/>
    </source>
</evidence>
<evidence type="ECO:0000256" key="11">
    <source>
        <dbReference type="ARBA" id="ARBA00032593"/>
    </source>
</evidence>
<feature type="domain" description="HTH dtxR-type" evidence="12">
    <location>
        <begin position="1"/>
        <end position="62"/>
    </location>
</feature>
<dbReference type="InterPro" id="IPR050536">
    <property type="entry name" value="DtxR_MntR_Metal-Reg"/>
</dbReference>
<dbReference type="OrthoDB" id="9791355at2"/>
<keyword evidence="5" id="KW-0678">Repressor</keyword>
<evidence type="ECO:0000313" key="13">
    <source>
        <dbReference type="EMBL" id="SFH75867.1"/>
    </source>
</evidence>
<reference evidence="13 14" key="1">
    <citation type="submission" date="2016-10" db="EMBL/GenBank/DDBJ databases">
        <authorList>
            <person name="de Groot N.N."/>
        </authorList>
    </citation>
    <scope>NUCLEOTIDE SEQUENCE [LARGE SCALE GENOMIC DNA]</scope>
    <source>
        <strain evidence="13 14">DSM 27630</strain>
    </source>
</reference>
<keyword evidence="10" id="KW-0464">Manganese</keyword>
<dbReference type="InterPro" id="IPR036421">
    <property type="entry name" value="Fe_dep_repressor_sf"/>
</dbReference>
<keyword evidence="8" id="KW-0010">Activator</keyword>
<dbReference type="GO" id="GO:0046914">
    <property type="term" value="F:transition metal ion binding"/>
    <property type="evidence" value="ECO:0007669"/>
    <property type="project" value="InterPro"/>
</dbReference>
<dbReference type="Pfam" id="PF02742">
    <property type="entry name" value="Fe_dep_repr_C"/>
    <property type="match status" value="1"/>
</dbReference>
<keyword evidence="7" id="KW-0238">DNA-binding</keyword>
<dbReference type="InterPro" id="IPR001367">
    <property type="entry name" value="Fe_dep_repressor"/>
</dbReference>
<evidence type="ECO:0000256" key="1">
    <source>
        <dbReference type="ARBA" id="ARBA00004496"/>
    </source>
</evidence>
<name>A0A1I3CN00_9LACT</name>
<dbReference type="InterPro" id="IPR036390">
    <property type="entry name" value="WH_DNA-bd_sf"/>
</dbReference>
<evidence type="ECO:0000256" key="3">
    <source>
        <dbReference type="ARBA" id="ARBA00011738"/>
    </source>
</evidence>
<dbReference type="GO" id="GO:0003700">
    <property type="term" value="F:DNA-binding transcription factor activity"/>
    <property type="evidence" value="ECO:0007669"/>
    <property type="project" value="InterPro"/>
</dbReference>
<dbReference type="PANTHER" id="PTHR33238:SF11">
    <property type="entry name" value="TRANSCRIPTIONAL REGULATOR MNTR"/>
    <property type="match status" value="1"/>
</dbReference>
<dbReference type="PANTHER" id="PTHR33238">
    <property type="entry name" value="IRON (METAL) DEPENDENT REPRESSOR, DTXR FAMILY"/>
    <property type="match status" value="1"/>
</dbReference>
<sequence>MTPSKEDYLKTIVELGGETRVINNKELVQALNVSAASVTDMNAKLLKENLITHVPYRGVQVTQKGLRTANQLIRKHRLWEVFLSEKLGYDWNEVHEDADRLEHASSDLLIKRLNEFLGEPTHDPHGGLIPNEDGTTAQTNFLPLVELFPNDSFLLKEVEDQKEFLSYLSSKGIHLGAFYQVKEMDPYEGPITLENEKGEHITLGYQAARNIYVDKVAEKQ</sequence>
<dbReference type="PROSITE" id="PS50944">
    <property type="entry name" value="HTH_DTXR"/>
    <property type="match status" value="1"/>
</dbReference>
<dbReference type="Pfam" id="PF04023">
    <property type="entry name" value="FeoA"/>
    <property type="match status" value="1"/>
</dbReference>
<evidence type="ECO:0000256" key="8">
    <source>
        <dbReference type="ARBA" id="ARBA00023159"/>
    </source>
</evidence>
<evidence type="ECO:0000256" key="7">
    <source>
        <dbReference type="ARBA" id="ARBA00023125"/>
    </source>
</evidence>
<dbReference type="GO" id="GO:0046983">
    <property type="term" value="F:protein dimerization activity"/>
    <property type="evidence" value="ECO:0007669"/>
    <property type="project" value="InterPro"/>
</dbReference>
<dbReference type="GO" id="GO:0003677">
    <property type="term" value="F:DNA binding"/>
    <property type="evidence" value="ECO:0007669"/>
    <property type="project" value="UniProtKB-KW"/>
</dbReference>
<dbReference type="InterPro" id="IPR007167">
    <property type="entry name" value="Fe-transptr_FeoA-like"/>
</dbReference>
<organism evidence="13 14">
    <name type="scientific">Pisciglobus halotolerans</name>
    <dbReference type="NCBI Taxonomy" id="745365"/>
    <lineage>
        <taxon>Bacteria</taxon>
        <taxon>Bacillati</taxon>
        <taxon>Bacillota</taxon>
        <taxon>Bacilli</taxon>
        <taxon>Lactobacillales</taxon>
        <taxon>Carnobacteriaceae</taxon>
    </lineage>
</organism>
<gene>
    <name evidence="13" type="ORF">SAMN04489868_12026</name>
</gene>
<dbReference type="EMBL" id="FOQE01000020">
    <property type="protein sequence ID" value="SFH75867.1"/>
    <property type="molecule type" value="Genomic_DNA"/>
</dbReference>
<proteinExistence type="inferred from homology"/>
<dbReference type="SMART" id="SM00529">
    <property type="entry name" value="HTH_DTXR"/>
    <property type="match status" value="1"/>
</dbReference>
<dbReference type="Gene3D" id="2.30.30.90">
    <property type="match status" value="1"/>
</dbReference>
<dbReference type="SUPFAM" id="SSF47979">
    <property type="entry name" value="Iron-dependent repressor protein, dimerization domain"/>
    <property type="match status" value="1"/>
</dbReference>
<keyword evidence="4" id="KW-0963">Cytoplasm</keyword>
<dbReference type="SMART" id="SM00899">
    <property type="entry name" value="FeoA"/>
    <property type="match status" value="1"/>
</dbReference>
<comment type="similarity">
    <text evidence="2">Belongs to the DtxR/MntR family.</text>
</comment>
<dbReference type="Pfam" id="PF01325">
    <property type="entry name" value="Fe_dep_repress"/>
    <property type="match status" value="1"/>
</dbReference>
<evidence type="ECO:0000256" key="9">
    <source>
        <dbReference type="ARBA" id="ARBA00023163"/>
    </source>
</evidence>
<evidence type="ECO:0000256" key="10">
    <source>
        <dbReference type="ARBA" id="ARBA00023211"/>
    </source>
</evidence>
<dbReference type="Gene3D" id="1.10.60.10">
    <property type="entry name" value="Iron dependent repressor, metal binding and dimerisation domain"/>
    <property type="match status" value="1"/>
</dbReference>
<dbReference type="SUPFAM" id="SSF46785">
    <property type="entry name" value="Winged helix' DNA-binding domain"/>
    <property type="match status" value="1"/>
</dbReference>
<comment type="subcellular location">
    <subcellularLocation>
        <location evidence="1">Cytoplasm</location>
    </subcellularLocation>
</comment>
<dbReference type="InterPro" id="IPR036388">
    <property type="entry name" value="WH-like_DNA-bd_sf"/>
</dbReference>
<dbReference type="Proteomes" id="UP000198668">
    <property type="component" value="Unassembled WGS sequence"/>
</dbReference>
<evidence type="ECO:0000256" key="6">
    <source>
        <dbReference type="ARBA" id="ARBA00023015"/>
    </source>
</evidence>
<dbReference type="InterPro" id="IPR022687">
    <property type="entry name" value="HTH_DTXR"/>
</dbReference>
<dbReference type="RefSeq" id="WP_047391957.1">
    <property type="nucleotide sequence ID" value="NZ_FOQE01000020.1"/>
</dbReference>
<keyword evidence="14" id="KW-1185">Reference proteome</keyword>
<dbReference type="GO" id="GO:0005737">
    <property type="term" value="C:cytoplasm"/>
    <property type="evidence" value="ECO:0007669"/>
    <property type="project" value="UniProtKB-SubCell"/>
</dbReference>
<evidence type="ECO:0000259" key="12">
    <source>
        <dbReference type="PROSITE" id="PS50944"/>
    </source>
</evidence>
<accession>A0A1I3CN00</accession>
<keyword evidence="9" id="KW-0804">Transcription</keyword>
<dbReference type="InterPro" id="IPR022689">
    <property type="entry name" value="Iron_dep_repressor"/>
</dbReference>